<organism evidence="4 5">
    <name type="scientific">Streptomyces tibetensis</name>
    <dbReference type="NCBI Taxonomy" id="2382123"/>
    <lineage>
        <taxon>Bacteria</taxon>
        <taxon>Bacillati</taxon>
        <taxon>Actinomycetota</taxon>
        <taxon>Actinomycetes</taxon>
        <taxon>Kitasatosporales</taxon>
        <taxon>Streptomycetaceae</taxon>
        <taxon>Streptomyces</taxon>
    </lineage>
</organism>
<sequence>MRTATTIEATDDWPETVSFVTEAEKLGLDICYVAEAWGGEAPGALGYLAARTERLVLGSAVIQLATRTPVAIARAAITLSNMSEGRFILGLGPSGPQVIEGLHGVPFARPLSRMRETVEIVRQAATGEKISYSGREFQIPLPGGDGKPMRLSMRAEHDIPIYLATLSPKMLHLTGEIADGWLGTSFVPEGAKEAYFDHLDAGLAAAGRKRADLTICQGAEVAFAEDEDALRAMVAGRKKELAFSLGGMGSEKTNFYNNAYSRQGWADIAAQVRERWQSGDRDGAAGLVTDDMVLATTLIGTEDMVRARLRVWRDAGVDIVRFYPAGETLDAKLTNLGRAIDLVRDIEREPGRRLDSAGDPGWSGSSSEVPGL</sequence>
<dbReference type="Proteomes" id="UP001601422">
    <property type="component" value="Unassembled WGS sequence"/>
</dbReference>
<accession>A0ABW6MP27</accession>
<keyword evidence="5" id="KW-1185">Reference proteome</keyword>
<dbReference type="InterPro" id="IPR036661">
    <property type="entry name" value="Luciferase-like_sf"/>
</dbReference>
<feature type="region of interest" description="Disordered" evidence="2">
    <location>
        <begin position="351"/>
        <end position="372"/>
    </location>
</feature>
<dbReference type="CDD" id="cd01097">
    <property type="entry name" value="Tetrahydromethanopterin_reductase"/>
    <property type="match status" value="1"/>
</dbReference>
<evidence type="ECO:0000313" key="5">
    <source>
        <dbReference type="Proteomes" id="UP001601422"/>
    </source>
</evidence>
<dbReference type="EMBL" id="JBIAJP010000001">
    <property type="protein sequence ID" value="MFF0002283.1"/>
    <property type="molecule type" value="Genomic_DNA"/>
</dbReference>
<dbReference type="PANTHER" id="PTHR43244:SF1">
    <property type="entry name" value="5,10-METHYLENETETRAHYDROMETHANOPTERIN REDUCTASE"/>
    <property type="match status" value="1"/>
</dbReference>
<gene>
    <name evidence="4" type="ORF">ACFYQT_02290</name>
</gene>
<protein>
    <submittedName>
        <fullName evidence="4">LLM class flavin-dependent oxidoreductase</fullName>
    </submittedName>
</protein>
<dbReference type="SUPFAM" id="SSF51679">
    <property type="entry name" value="Bacterial luciferase-like"/>
    <property type="match status" value="1"/>
</dbReference>
<proteinExistence type="predicted"/>
<dbReference type="InterPro" id="IPR050564">
    <property type="entry name" value="F420-G6PD/mer"/>
</dbReference>
<evidence type="ECO:0000256" key="1">
    <source>
        <dbReference type="ARBA" id="ARBA00023002"/>
    </source>
</evidence>
<evidence type="ECO:0000313" key="4">
    <source>
        <dbReference type="EMBL" id="MFF0002283.1"/>
    </source>
</evidence>
<comment type="caution">
    <text evidence="4">The sequence shown here is derived from an EMBL/GenBank/DDBJ whole genome shotgun (WGS) entry which is preliminary data.</text>
</comment>
<dbReference type="Gene3D" id="3.20.20.30">
    <property type="entry name" value="Luciferase-like domain"/>
    <property type="match status" value="1"/>
</dbReference>
<feature type="compositionally biased region" description="Polar residues" evidence="2">
    <location>
        <begin position="363"/>
        <end position="372"/>
    </location>
</feature>
<dbReference type="PANTHER" id="PTHR43244">
    <property type="match status" value="1"/>
</dbReference>
<evidence type="ECO:0000256" key="2">
    <source>
        <dbReference type="SAM" id="MobiDB-lite"/>
    </source>
</evidence>
<name>A0ABW6MP27_9ACTN</name>
<keyword evidence="1" id="KW-0560">Oxidoreductase</keyword>
<evidence type="ECO:0000259" key="3">
    <source>
        <dbReference type="Pfam" id="PF00296"/>
    </source>
</evidence>
<reference evidence="4 5" key="1">
    <citation type="submission" date="2024-10" db="EMBL/GenBank/DDBJ databases">
        <title>The Natural Products Discovery Center: Release of the First 8490 Sequenced Strains for Exploring Actinobacteria Biosynthetic Diversity.</title>
        <authorList>
            <person name="Kalkreuter E."/>
            <person name="Kautsar S.A."/>
            <person name="Yang D."/>
            <person name="Bader C.D."/>
            <person name="Teijaro C.N."/>
            <person name="Fluegel L."/>
            <person name="Davis C.M."/>
            <person name="Simpson J.R."/>
            <person name="Lauterbach L."/>
            <person name="Steele A.D."/>
            <person name="Gui C."/>
            <person name="Meng S."/>
            <person name="Li G."/>
            <person name="Viehrig K."/>
            <person name="Ye F."/>
            <person name="Su P."/>
            <person name="Kiefer A.F."/>
            <person name="Nichols A."/>
            <person name="Cepeda A.J."/>
            <person name="Yan W."/>
            <person name="Fan B."/>
            <person name="Jiang Y."/>
            <person name="Adhikari A."/>
            <person name="Zheng C.-J."/>
            <person name="Schuster L."/>
            <person name="Cowan T.M."/>
            <person name="Smanski M.J."/>
            <person name="Chevrette M.G."/>
            <person name="De Carvalho L.P.S."/>
            <person name="Shen B."/>
        </authorList>
    </citation>
    <scope>NUCLEOTIDE SEQUENCE [LARGE SCALE GENOMIC DNA]</scope>
    <source>
        <strain evidence="4 5">NPDC005497</strain>
    </source>
</reference>
<feature type="domain" description="Luciferase-like" evidence="3">
    <location>
        <begin position="9"/>
        <end position="318"/>
    </location>
</feature>
<dbReference type="RefSeq" id="WP_362052892.1">
    <property type="nucleotide sequence ID" value="NZ_JBEXWN010000029.1"/>
</dbReference>
<dbReference type="InterPro" id="IPR011251">
    <property type="entry name" value="Luciferase-like_dom"/>
</dbReference>
<dbReference type="Pfam" id="PF00296">
    <property type="entry name" value="Bac_luciferase"/>
    <property type="match status" value="1"/>
</dbReference>